<evidence type="ECO:0000256" key="4">
    <source>
        <dbReference type="ARBA" id="ARBA00022801"/>
    </source>
</evidence>
<dbReference type="Proteomes" id="UP000270036">
    <property type="component" value="Chromosome"/>
</dbReference>
<dbReference type="RefSeq" id="WP_034720188.1">
    <property type="nucleotide sequence ID" value="NZ_FOIX01000003.1"/>
</dbReference>
<keyword evidence="5" id="KW-0464">Manganese</keyword>
<dbReference type="EMBL" id="JPEP01000002">
    <property type="protein sequence ID" value="KEY19238.1"/>
    <property type="molecule type" value="Genomic_DNA"/>
</dbReference>
<dbReference type="GO" id="GO:0030145">
    <property type="term" value="F:manganese ion binding"/>
    <property type="evidence" value="ECO:0007669"/>
    <property type="project" value="InterPro"/>
</dbReference>
<evidence type="ECO:0000313" key="9">
    <source>
        <dbReference type="Proteomes" id="UP000028349"/>
    </source>
</evidence>
<dbReference type="AlphaFoldDB" id="A0A3S4YSG7"/>
<proteinExistence type="inferred from homology"/>
<dbReference type="InterPro" id="IPR008283">
    <property type="entry name" value="Peptidase_M17_N"/>
</dbReference>
<evidence type="ECO:0000313" key="8">
    <source>
        <dbReference type="EMBL" id="VEH98640.1"/>
    </source>
</evidence>
<protein>
    <submittedName>
        <fullName evidence="8">Cytosol aminopeptidase</fullName>
        <ecNumber evidence="8">3.4.11.1</ecNumber>
    </submittedName>
    <submittedName>
        <fullName evidence="7">Peptidase M17</fullName>
    </submittedName>
</protein>
<feature type="domain" description="Cytosol aminopeptidase" evidence="6">
    <location>
        <begin position="325"/>
        <end position="332"/>
    </location>
</feature>
<dbReference type="OrthoDB" id="9809354at2"/>
<dbReference type="InterPro" id="IPR000819">
    <property type="entry name" value="Peptidase_M17_C"/>
</dbReference>
<dbReference type="InterPro" id="IPR011356">
    <property type="entry name" value="Leucine_aapep/pepB"/>
</dbReference>
<keyword evidence="3" id="KW-0645">Protease</keyword>
<evidence type="ECO:0000256" key="3">
    <source>
        <dbReference type="ARBA" id="ARBA00022670"/>
    </source>
</evidence>
<dbReference type="Pfam" id="PF00883">
    <property type="entry name" value="Peptidase_M17"/>
    <property type="match status" value="1"/>
</dbReference>
<dbReference type="PROSITE" id="PS00631">
    <property type="entry name" value="CYTOSOL_AP"/>
    <property type="match status" value="1"/>
</dbReference>
<comment type="similarity">
    <text evidence="1">Belongs to the peptidase M17 family.</text>
</comment>
<dbReference type="STRING" id="266748.HY04_12530"/>
<keyword evidence="4 8" id="KW-0378">Hydrolase</keyword>
<dbReference type="CDD" id="cd00433">
    <property type="entry name" value="Peptidase_M17"/>
    <property type="match status" value="1"/>
</dbReference>
<evidence type="ECO:0000313" key="7">
    <source>
        <dbReference type="EMBL" id="KEY19238.1"/>
    </source>
</evidence>
<dbReference type="Gene3D" id="3.40.630.10">
    <property type="entry name" value="Zn peptidases"/>
    <property type="match status" value="1"/>
</dbReference>
<dbReference type="PANTHER" id="PTHR11963:SF23">
    <property type="entry name" value="CYTOSOL AMINOPEPTIDASE"/>
    <property type="match status" value="1"/>
</dbReference>
<dbReference type="Proteomes" id="UP000028349">
    <property type="component" value="Unassembled WGS sequence"/>
</dbReference>
<dbReference type="Gene3D" id="3.40.220.10">
    <property type="entry name" value="Leucine Aminopeptidase, subunit E, domain 1"/>
    <property type="match status" value="1"/>
</dbReference>
<accession>A0A3S4YSG7</accession>
<organism evidence="8 10">
    <name type="scientific">Kaistella antarctica</name>
    <dbReference type="NCBI Taxonomy" id="266748"/>
    <lineage>
        <taxon>Bacteria</taxon>
        <taxon>Pseudomonadati</taxon>
        <taxon>Bacteroidota</taxon>
        <taxon>Flavobacteriia</taxon>
        <taxon>Flavobacteriales</taxon>
        <taxon>Weeksellaceae</taxon>
        <taxon>Chryseobacterium group</taxon>
        <taxon>Kaistella</taxon>
    </lineage>
</organism>
<sequence>MINNYLNAELISNSQNDNIKTNQLELLVNQNDEVSNQYPKTVGESITEAFEKKKNKVIITNGEVQNFLIALPKTDLESLRLAGASAFQALKNENCKEVNINDVKDLDENQRVALLEGLLLSSYSFSKYKKEKSELQIKIFCSPKFIDQKSLTELQKLAQAVSITKTMVNEPPQFMDALKFSEYAIKAGKQFGFETEILGKAEIGALKMGGLLAVNQGSSTPPTFNTFHYKPENALNENPLVLVGKGVTFDTGGYSIKVGGNMTSMKSDMAGGAAVVGIISAAAANKLPYHIIGLVPATDNKISSDALVVDDIITMMDGTTVEVQNTDAEGRLVLADALTYAKRFDPELVIDMATLTGASAAITGSLGIAMAGNNEENITQLKSSGETTYERLLQLPFWTEFEELLKSDIADLKNIGGPIGGASTAGKFLEHFTDYPWIHLDIAGAAFVKEAKGYRQSGATGVAVRLVYDFIKNKCK</sequence>
<dbReference type="PRINTS" id="PR00481">
    <property type="entry name" value="LAMNOPPTDASE"/>
</dbReference>
<dbReference type="GO" id="GO:0006508">
    <property type="term" value="P:proteolysis"/>
    <property type="evidence" value="ECO:0007669"/>
    <property type="project" value="UniProtKB-KW"/>
</dbReference>
<dbReference type="EMBL" id="LR134441">
    <property type="protein sequence ID" value="VEH98640.1"/>
    <property type="molecule type" value="Genomic_DNA"/>
</dbReference>
<dbReference type="InterPro" id="IPR043472">
    <property type="entry name" value="Macro_dom-like"/>
</dbReference>
<dbReference type="PANTHER" id="PTHR11963">
    <property type="entry name" value="LEUCINE AMINOPEPTIDASE-RELATED"/>
    <property type="match status" value="1"/>
</dbReference>
<evidence type="ECO:0000259" key="6">
    <source>
        <dbReference type="PROSITE" id="PS00631"/>
    </source>
</evidence>
<keyword evidence="2 8" id="KW-0031">Aminopeptidase</keyword>
<evidence type="ECO:0000313" key="10">
    <source>
        <dbReference type="Proteomes" id="UP000270036"/>
    </source>
</evidence>
<dbReference type="EC" id="3.4.11.1" evidence="8"/>
<keyword evidence="9" id="KW-1185">Reference proteome</keyword>
<evidence type="ECO:0000256" key="1">
    <source>
        <dbReference type="ARBA" id="ARBA00009528"/>
    </source>
</evidence>
<evidence type="ECO:0000256" key="5">
    <source>
        <dbReference type="ARBA" id="ARBA00023211"/>
    </source>
</evidence>
<evidence type="ECO:0000256" key="2">
    <source>
        <dbReference type="ARBA" id="ARBA00022438"/>
    </source>
</evidence>
<dbReference type="SUPFAM" id="SSF53187">
    <property type="entry name" value="Zn-dependent exopeptidases"/>
    <property type="match status" value="1"/>
</dbReference>
<gene>
    <name evidence="8" type="primary">pepA_2</name>
    <name evidence="7" type="ORF">HY04_12530</name>
    <name evidence="8" type="ORF">NCTC13489_01068</name>
</gene>
<dbReference type="Pfam" id="PF02789">
    <property type="entry name" value="Peptidase_M17_N"/>
    <property type="match status" value="1"/>
</dbReference>
<reference evidence="8 10" key="2">
    <citation type="submission" date="2018-12" db="EMBL/GenBank/DDBJ databases">
        <authorList>
            <consortium name="Pathogen Informatics"/>
        </authorList>
    </citation>
    <scope>NUCLEOTIDE SEQUENCE [LARGE SCALE GENOMIC DNA]</scope>
    <source>
        <strain evidence="8 10">NCTC13489</strain>
    </source>
</reference>
<name>A0A3S4YSG7_9FLAO</name>
<dbReference type="GO" id="GO:0005737">
    <property type="term" value="C:cytoplasm"/>
    <property type="evidence" value="ECO:0007669"/>
    <property type="project" value="InterPro"/>
</dbReference>
<dbReference type="GO" id="GO:0070006">
    <property type="term" value="F:metalloaminopeptidase activity"/>
    <property type="evidence" value="ECO:0007669"/>
    <property type="project" value="InterPro"/>
</dbReference>
<dbReference type="SUPFAM" id="SSF52949">
    <property type="entry name" value="Macro domain-like"/>
    <property type="match status" value="1"/>
</dbReference>
<dbReference type="KEGG" id="cant:NCTC13489_01068"/>
<reference evidence="7 9" key="1">
    <citation type="submission" date="2014-07" db="EMBL/GenBank/DDBJ databases">
        <authorList>
            <person name="Pisani N.G."/>
            <person name="Newman J.D."/>
        </authorList>
    </citation>
    <scope>NUCLEOTIDE SEQUENCE [LARGE SCALE GENOMIC DNA]</scope>
    <source>
        <strain evidence="7 9">LMG 24720</strain>
    </source>
</reference>